<protein>
    <submittedName>
        <fullName evidence="1">Uncharacterized protein</fullName>
    </submittedName>
</protein>
<organism evidence="1">
    <name type="scientific">Arundo donax</name>
    <name type="common">Giant reed</name>
    <name type="synonym">Donax arundinaceus</name>
    <dbReference type="NCBI Taxonomy" id="35708"/>
    <lineage>
        <taxon>Eukaryota</taxon>
        <taxon>Viridiplantae</taxon>
        <taxon>Streptophyta</taxon>
        <taxon>Embryophyta</taxon>
        <taxon>Tracheophyta</taxon>
        <taxon>Spermatophyta</taxon>
        <taxon>Magnoliopsida</taxon>
        <taxon>Liliopsida</taxon>
        <taxon>Poales</taxon>
        <taxon>Poaceae</taxon>
        <taxon>PACMAD clade</taxon>
        <taxon>Arundinoideae</taxon>
        <taxon>Arundineae</taxon>
        <taxon>Arundo</taxon>
    </lineage>
</organism>
<dbReference type="AlphaFoldDB" id="A0A0A9FRR3"/>
<evidence type="ECO:0000313" key="1">
    <source>
        <dbReference type="EMBL" id="JAE10978.1"/>
    </source>
</evidence>
<name>A0A0A9FRR3_ARUDO</name>
<dbReference type="EMBL" id="GBRH01186918">
    <property type="protein sequence ID" value="JAE10978.1"/>
    <property type="molecule type" value="Transcribed_RNA"/>
</dbReference>
<proteinExistence type="predicted"/>
<reference evidence="1" key="2">
    <citation type="journal article" date="2015" name="Data Brief">
        <title>Shoot transcriptome of the giant reed, Arundo donax.</title>
        <authorList>
            <person name="Barrero R.A."/>
            <person name="Guerrero F.D."/>
            <person name="Moolhuijzen P."/>
            <person name="Goolsby J.A."/>
            <person name="Tidwell J."/>
            <person name="Bellgard S.E."/>
            <person name="Bellgard M.I."/>
        </authorList>
    </citation>
    <scope>NUCLEOTIDE SEQUENCE</scope>
    <source>
        <tissue evidence="1">Shoot tissue taken approximately 20 cm above the soil surface</tissue>
    </source>
</reference>
<accession>A0A0A9FRR3</accession>
<sequence>MPNYNWSDRNEGRKPLSLQAINPMVTKFTGIVFKSTAHFKATKDELQGQLYETTHNE</sequence>
<reference evidence="1" key="1">
    <citation type="submission" date="2014-09" db="EMBL/GenBank/DDBJ databases">
        <authorList>
            <person name="Magalhaes I.L.F."/>
            <person name="Oliveira U."/>
            <person name="Santos F.R."/>
            <person name="Vidigal T.H.D.A."/>
            <person name="Brescovit A.D."/>
            <person name="Santos A.J."/>
        </authorList>
    </citation>
    <scope>NUCLEOTIDE SEQUENCE</scope>
    <source>
        <tissue evidence="1">Shoot tissue taken approximately 20 cm above the soil surface</tissue>
    </source>
</reference>